<feature type="non-terminal residue" evidence="1">
    <location>
        <position position="1"/>
    </location>
</feature>
<dbReference type="EMBL" id="MU069573">
    <property type="protein sequence ID" value="KAF5838587.1"/>
    <property type="molecule type" value="Genomic_DNA"/>
</dbReference>
<reference evidence="1" key="1">
    <citation type="submission" date="2017-08" db="EMBL/GenBank/DDBJ databases">
        <authorList>
            <person name="Polle J.E."/>
            <person name="Barry K."/>
            <person name="Cushman J."/>
            <person name="Schmutz J."/>
            <person name="Tran D."/>
            <person name="Hathwaick L.T."/>
            <person name="Yim W.C."/>
            <person name="Jenkins J."/>
            <person name="Mckie-Krisberg Z.M."/>
            <person name="Prochnik S."/>
            <person name="Lindquist E."/>
            <person name="Dockter R.B."/>
            <person name="Adam C."/>
            <person name="Molina H."/>
            <person name="Bunkerborg J."/>
            <person name="Jin E."/>
            <person name="Buchheim M."/>
            <person name="Magnuson J."/>
        </authorList>
    </citation>
    <scope>NUCLEOTIDE SEQUENCE</scope>
    <source>
        <strain evidence="1">CCAP 19/18</strain>
    </source>
</reference>
<evidence type="ECO:0000313" key="2">
    <source>
        <dbReference type="Proteomes" id="UP000815325"/>
    </source>
</evidence>
<proteinExistence type="predicted"/>
<dbReference type="Proteomes" id="UP000815325">
    <property type="component" value="Unassembled WGS sequence"/>
</dbReference>
<name>A0ABQ7GVJ6_DUNSA</name>
<accession>A0ABQ7GVJ6</accession>
<evidence type="ECO:0008006" key="3">
    <source>
        <dbReference type="Google" id="ProtNLM"/>
    </source>
</evidence>
<comment type="caution">
    <text evidence="1">The sequence shown here is derived from an EMBL/GenBank/DDBJ whole genome shotgun (WGS) entry which is preliminary data.</text>
</comment>
<protein>
    <recommendedName>
        <fullName evidence="3">Encoded protein</fullName>
    </recommendedName>
</protein>
<sequence length="106" mass="10920">MAGWQCAHCGNTPHGRVAVSTLMLPVQGGFVNSGQGCICPCIDHSNRPPWQSGKEHIGAAWQSGSEHTVTSTVATPTLGRVAVTTLVLPAQGGLGVLLHSGQRPVS</sequence>
<gene>
    <name evidence="1" type="ORF">DUNSADRAFT_2571</name>
</gene>
<keyword evidence="2" id="KW-1185">Reference proteome</keyword>
<evidence type="ECO:0000313" key="1">
    <source>
        <dbReference type="EMBL" id="KAF5838587.1"/>
    </source>
</evidence>
<organism evidence="1 2">
    <name type="scientific">Dunaliella salina</name>
    <name type="common">Green alga</name>
    <name type="synonym">Protococcus salinus</name>
    <dbReference type="NCBI Taxonomy" id="3046"/>
    <lineage>
        <taxon>Eukaryota</taxon>
        <taxon>Viridiplantae</taxon>
        <taxon>Chlorophyta</taxon>
        <taxon>core chlorophytes</taxon>
        <taxon>Chlorophyceae</taxon>
        <taxon>CS clade</taxon>
        <taxon>Chlamydomonadales</taxon>
        <taxon>Dunaliellaceae</taxon>
        <taxon>Dunaliella</taxon>
    </lineage>
</organism>